<gene>
    <name evidence="2" type="ORF">S01H1_09842</name>
</gene>
<proteinExistence type="predicted"/>
<keyword evidence="1" id="KW-0812">Transmembrane</keyword>
<sequence>DGFGWAVLGGGVISIVSMILEGMLGLREEEEEGET</sequence>
<dbReference type="AlphaFoldDB" id="X0RY03"/>
<keyword evidence="1" id="KW-0472">Membrane</keyword>
<protein>
    <submittedName>
        <fullName evidence="2">Uncharacterized protein</fullName>
    </submittedName>
</protein>
<evidence type="ECO:0000313" key="2">
    <source>
        <dbReference type="EMBL" id="GAF67881.1"/>
    </source>
</evidence>
<organism evidence="2">
    <name type="scientific">marine sediment metagenome</name>
    <dbReference type="NCBI Taxonomy" id="412755"/>
    <lineage>
        <taxon>unclassified sequences</taxon>
        <taxon>metagenomes</taxon>
        <taxon>ecological metagenomes</taxon>
    </lineage>
</organism>
<keyword evidence="1" id="KW-1133">Transmembrane helix</keyword>
<accession>X0RY03</accession>
<reference evidence="2" key="1">
    <citation type="journal article" date="2014" name="Front. Microbiol.">
        <title>High frequency of phylogenetically diverse reductive dehalogenase-homologous genes in deep subseafloor sedimentary metagenomes.</title>
        <authorList>
            <person name="Kawai M."/>
            <person name="Futagami T."/>
            <person name="Toyoda A."/>
            <person name="Takaki Y."/>
            <person name="Nishi S."/>
            <person name="Hori S."/>
            <person name="Arai W."/>
            <person name="Tsubouchi T."/>
            <person name="Morono Y."/>
            <person name="Uchiyama I."/>
            <person name="Ito T."/>
            <person name="Fujiyama A."/>
            <person name="Inagaki F."/>
            <person name="Takami H."/>
        </authorList>
    </citation>
    <scope>NUCLEOTIDE SEQUENCE</scope>
    <source>
        <strain evidence="2">Expedition CK06-06</strain>
    </source>
</reference>
<comment type="caution">
    <text evidence="2">The sequence shown here is derived from an EMBL/GenBank/DDBJ whole genome shotgun (WGS) entry which is preliminary data.</text>
</comment>
<name>X0RY03_9ZZZZ</name>
<feature type="transmembrane region" description="Helical" evidence="1">
    <location>
        <begin position="6"/>
        <end position="26"/>
    </location>
</feature>
<evidence type="ECO:0000256" key="1">
    <source>
        <dbReference type="SAM" id="Phobius"/>
    </source>
</evidence>
<feature type="non-terminal residue" evidence="2">
    <location>
        <position position="1"/>
    </location>
</feature>
<dbReference type="EMBL" id="BARS01005026">
    <property type="protein sequence ID" value="GAF67881.1"/>
    <property type="molecule type" value="Genomic_DNA"/>
</dbReference>